<dbReference type="GO" id="GO:0003723">
    <property type="term" value="F:RNA binding"/>
    <property type="evidence" value="ECO:0007669"/>
    <property type="project" value="UniProtKB-UniRule"/>
</dbReference>
<protein>
    <recommendedName>
        <fullName evidence="9">Polyadenylate-binding protein</fullName>
    </recommendedName>
</protein>
<dbReference type="InterPro" id="IPR002004">
    <property type="entry name" value="PABP_HYD_C"/>
</dbReference>
<dbReference type="Pfam" id="PF00658">
    <property type="entry name" value="MLLE"/>
    <property type="match status" value="1"/>
</dbReference>
<dbReference type="EMBL" id="GIBP01003228">
    <property type="protein sequence ID" value="NDV32197.1"/>
    <property type="molecule type" value="Transcribed_RNA"/>
</dbReference>
<dbReference type="CDD" id="cd12380">
    <property type="entry name" value="RRM3_I_PABPs"/>
    <property type="match status" value="1"/>
</dbReference>
<accession>A0A6B2L5P2</accession>
<evidence type="ECO:0000259" key="7">
    <source>
        <dbReference type="PROSITE" id="PS51309"/>
    </source>
</evidence>
<feature type="domain" description="PABC" evidence="7">
    <location>
        <begin position="305"/>
        <end position="384"/>
    </location>
</feature>
<dbReference type="SMART" id="SM00360">
    <property type="entry name" value="RRM"/>
    <property type="match status" value="2"/>
</dbReference>
<organism evidence="8">
    <name type="scientific">Arcella intermedia</name>
    <dbReference type="NCBI Taxonomy" id="1963864"/>
    <lineage>
        <taxon>Eukaryota</taxon>
        <taxon>Amoebozoa</taxon>
        <taxon>Tubulinea</taxon>
        <taxon>Elardia</taxon>
        <taxon>Arcellinida</taxon>
        <taxon>Sphaerothecina</taxon>
        <taxon>Arcellidae</taxon>
        <taxon>Arcella</taxon>
    </lineage>
</organism>
<evidence type="ECO:0000256" key="1">
    <source>
        <dbReference type="ARBA" id="ARBA00008557"/>
    </source>
</evidence>
<dbReference type="PANTHER" id="PTHR24012">
    <property type="entry name" value="RNA BINDING PROTEIN"/>
    <property type="match status" value="1"/>
</dbReference>
<name>A0A6B2L5P2_9EUKA</name>
<dbReference type="PROSITE" id="PS50102">
    <property type="entry name" value="RRM"/>
    <property type="match status" value="2"/>
</dbReference>
<dbReference type="InterPro" id="IPR000504">
    <property type="entry name" value="RRM_dom"/>
</dbReference>
<dbReference type="InterPro" id="IPR012677">
    <property type="entry name" value="Nucleotide-bd_a/b_plait_sf"/>
</dbReference>
<dbReference type="Pfam" id="PF00076">
    <property type="entry name" value="RRM_1"/>
    <property type="match status" value="2"/>
</dbReference>
<evidence type="ECO:0000256" key="2">
    <source>
        <dbReference type="ARBA" id="ARBA00022737"/>
    </source>
</evidence>
<evidence type="ECO:0000259" key="6">
    <source>
        <dbReference type="PROSITE" id="PS50102"/>
    </source>
</evidence>
<dbReference type="AlphaFoldDB" id="A0A6B2L5P2"/>
<evidence type="ECO:0000256" key="3">
    <source>
        <dbReference type="ARBA" id="ARBA00022884"/>
    </source>
</evidence>
<dbReference type="SUPFAM" id="SSF63570">
    <property type="entry name" value="PABC (PABP) domain"/>
    <property type="match status" value="1"/>
</dbReference>
<keyword evidence="3 4" id="KW-0694">RNA-binding</keyword>
<evidence type="ECO:0000313" key="8">
    <source>
        <dbReference type="EMBL" id="NDV32197.1"/>
    </source>
</evidence>
<dbReference type="InterPro" id="IPR035979">
    <property type="entry name" value="RBD_domain_sf"/>
</dbReference>
<evidence type="ECO:0000256" key="5">
    <source>
        <dbReference type="SAM" id="MobiDB-lite"/>
    </source>
</evidence>
<sequence>MVVKQFIPKKERIQQRASTWTNVFVKNLNSSITDVQLNELFSQFGKITSGVVMKNEDGSSRCFGFVNFDTHENAERAAQQMHEKEFEGRKLWCGPAQKKSERWLELEKQRKLSKGTNLYLKNFDDDLTEEKLRQYFSKEAYGEIKSVKIMTDDKGLSRGFGFISFGTSQGTAIALNEMNGRPLPGSRKPLYVAYHEPKAIRQKKLQTRFANRTYAKSRSPAPMAMYPYYSQYPVYPQPNPRRPNTWPAPHAPYPVPQMQPYQPQPPMQSRPKPTRPPVPAQAQPAQPIKRGTQTRKPMIQTESGEVPLTIGALAKYPEEQQRLLLGERLYPIIQKTQPTLAGKITGMLLDSGWKIEDLLSLLYDEDKLNEKVADAAAILEKVNTTNQ</sequence>
<evidence type="ECO:0008006" key="9">
    <source>
        <dbReference type="Google" id="ProtNLM"/>
    </source>
</evidence>
<feature type="compositionally biased region" description="Pro residues" evidence="5">
    <location>
        <begin position="249"/>
        <end position="279"/>
    </location>
</feature>
<reference evidence="8" key="1">
    <citation type="journal article" date="2020" name="J. Eukaryot. Microbiol.">
        <title>De novo Sequencing, Assembly and Annotation of the Transcriptome for the Free-Living Testate Amoeba Arcella intermedia.</title>
        <authorList>
            <person name="Ribeiro G.M."/>
            <person name="Porfirio-Sousa A.L."/>
            <person name="Maurer-Alcala X.X."/>
            <person name="Katz L.A."/>
            <person name="Lahr D.J.G."/>
        </authorList>
    </citation>
    <scope>NUCLEOTIDE SEQUENCE</scope>
</reference>
<feature type="region of interest" description="Disordered" evidence="5">
    <location>
        <begin position="240"/>
        <end position="296"/>
    </location>
</feature>
<dbReference type="Gene3D" id="3.30.70.330">
    <property type="match status" value="2"/>
</dbReference>
<dbReference type="SMART" id="SM00517">
    <property type="entry name" value="PolyA"/>
    <property type="match status" value="1"/>
</dbReference>
<dbReference type="SUPFAM" id="SSF54928">
    <property type="entry name" value="RNA-binding domain, RBD"/>
    <property type="match status" value="2"/>
</dbReference>
<dbReference type="PROSITE" id="PS51309">
    <property type="entry name" value="PABC"/>
    <property type="match status" value="1"/>
</dbReference>
<feature type="domain" description="RRM" evidence="6">
    <location>
        <begin position="21"/>
        <end position="98"/>
    </location>
</feature>
<feature type="domain" description="RRM" evidence="6">
    <location>
        <begin position="116"/>
        <end position="197"/>
    </location>
</feature>
<dbReference type="InterPro" id="IPR036053">
    <property type="entry name" value="PABP-dom"/>
</dbReference>
<dbReference type="Gene3D" id="1.10.1900.10">
    <property type="entry name" value="c-terminal domain of poly(a) binding protein"/>
    <property type="match status" value="1"/>
</dbReference>
<comment type="similarity">
    <text evidence="1">Belongs to the polyadenylate-binding protein type-1 family.</text>
</comment>
<keyword evidence="2" id="KW-0677">Repeat</keyword>
<evidence type="ECO:0000256" key="4">
    <source>
        <dbReference type="PROSITE-ProRule" id="PRU00176"/>
    </source>
</evidence>
<proteinExistence type="inferred from homology"/>